<dbReference type="RefSeq" id="WP_151691491.1">
    <property type="nucleotide sequence ID" value="NZ_BMGX01000002.1"/>
</dbReference>
<evidence type="ECO:0000259" key="1">
    <source>
        <dbReference type="Pfam" id="PF08667"/>
    </source>
</evidence>
<dbReference type="AlphaFoldDB" id="A0A6L3ZH06"/>
<evidence type="ECO:0000313" key="3">
    <source>
        <dbReference type="Proteomes" id="UP000484164"/>
    </source>
</evidence>
<accession>A0A6L3ZH06</accession>
<dbReference type="Pfam" id="PF08667">
    <property type="entry name" value="BetR"/>
    <property type="match status" value="1"/>
</dbReference>
<gene>
    <name evidence="2" type="ORF">F8C82_00550</name>
</gene>
<dbReference type="OrthoDB" id="1098026at2"/>
<comment type="caution">
    <text evidence="2">The sequence shown here is derived from an EMBL/GenBank/DDBJ whole genome shotgun (WGS) entry which is preliminary data.</text>
</comment>
<evidence type="ECO:0000313" key="2">
    <source>
        <dbReference type="EMBL" id="KAB2816919.1"/>
    </source>
</evidence>
<reference evidence="2 3" key="1">
    <citation type="submission" date="2019-10" db="EMBL/GenBank/DDBJ databases">
        <title>Genome sequence of Phaeocystidibacter marisrubri JCM30614 (type strain).</title>
        <authorList>
            <person name="Bowman J.P."/>
        </authorList>
    </citation>
    <scope>NUCLEOTIDE SEQUENCE [LARGE SCALE GENOMIC DNA]</scope>
    <source>
        <strain evidence="2 3">JCM 30614</strain>
    </source>
</reference>
<protein>
    <recommendedName>
        <fullName evidence="1">Transcription regulator BetR N-terminal domain-containing protein</fullName>
    </recommendedName>
</protein>
<dbReference type="EMBL" id="WBVQ01000001">
    <property type="protein sequence ID" value="KAB2816919.1"/>
    <property type="molecule type" value="Genomic_DNA"/>
</dbReference>
<keyword evidence="3" id="KW-1185">Reference proteome</keyword>
<name>A0A6L3ZH06_9FLAO</name>
<dbReference type="InterPro" id="IPR013975">
    <property type="entry name" value="Tscrpt_reg_BetR_N"/>
</dbReference>
<organism evidence="2 3">
    <name type="scientific">Phaeocystidibacter marisrubri</name>
    <dbReference type="NCBI Taxonomy" id="1577780"/>
    <lineage>
        <taxon>Bacteria</taxon>
        <taxon>Pseudomonadati</taxon>
        <taxon>Bacteroidota</taxon>
        <taxon>Flavobacteriia</taxon>
        <taxon>Flavobacteriales</taxon>
        <taxon>Phaeocystidibacteraceae</taxon>
        <taxon>Phaeocystidibacter</taxon>
    </lineage>
</organism>
<feature type="domain" description="Transcription regulator BetR N-terminal" evidence="1">
    <location>
        <begin position="25"/>
        <end position="69"/>
    </location>
</feature>
<dbReference type="Proteomes" id="UP000484164">
    <property type="component" value="Unassembled WGS sequence"/>
</dbReference>
<proteinExistence type="predicted"/>
<sequence length="330" mass="38178">MTSNTFQLAFVKVLLRQLPKNTKPAEQIAAVLGCSTASAYRKIKADSPFTIEDITTLCSQYRISLDEAMYSDPSQAVIFKKTQDVVSIDSLEIYFHNTLAQLQALRNMPEATLYYAARDLPLFFYYRFPSLGAFKTLVWLKDSGSDFLEKNEVFDFDKVPEKITDLGYQLNQTYYDLSTSEIWTPRTMANVFEQIQYYYKSGLLRQQDAKRVLEDVAQVIDEREYRARENEKKDNIKAELYSCDFLMMSNGALAVLGENRIAWVAFNGINFVHTTNPNFCEEYERAFKQHANLGVLISGSAEKQRSEFFRKLRDQVSAMQKILDIDLKYY</sequence>